<keyword evidence="2" id="KW-1185">Reference proteome</keyword>
<dbReference type="Proteomes" id="UP001221142">
    <property type="component" value="Unassembled WGS sequence"/>
</dbReference>
<evidence type="ECO:0000313" key="2">
    <source>
        <dbReference type="Proteomes" id="UP001221142"/>
    </source>
</evidence>
<gene>
    <name evidence="1" type="ORF">FB45DRAFT_743744</name>
</gene>
<comment type="caution">
    <text evidence="1">The sequence shown here is derived from an EMBL/GenBank/DDBJ whole genome shotgun (WGS) entry which is preliminary data.</text>
</comment>
<sequence length="109" mass="12563">MAKVVGERHPCGRRRRGYHSPTARKCLLWTVRWKEAGLGKYCIMDAPLWIEALLWKWVYCSANAQLVRLMQRDGSSCEGVAPQFPINHRGQMQWGSFITLAWQTLCLGQ</sequence>
<dbReference type="EMBL" id="JARKIF010000007">
    <property type="protein sequence ID" value="KAJ7634612.1"/>
    <property type="molecule type" value="Genomic_DNA"/>
</dbReference>
<proteinExistence type="predicted"/>
<evidence type="ECO:0000313" key="1">
    <source>
        <dbReference type="EMBL" id="KAJ7634612.1"/>
    </source>
</evidence>
<dbReference type="AlphaFoldDB" id="A0AAD7FS29"/>
<organism evidence="1 2">
    <name type="scientific">Roridomyces roridus</name>
    <dbReference type="NCBI Taxonomy" id="1738132"/>
    <lineage>
        <taxon>Eukaryota</taxon>
        <taxon>Fungi</taxon>
        <taxon>Dikarya</taxon>
        <taxon>Basidiomycota</taxon>
        <taxon>Agaricomycotina</taxon>
        <taxon>Agaricomycetes</taxon>
        <taxon>Agaricomycetidae</taxon>
        <taxon>Agaricales</taxon>
        <taxon>Marasmiineae</taxon>
        <taxon>Mycenaceae</taxon>
        <taxon>Roridomyces</taxon>
    </lineage>
</organism>
<name>A0AAD7FS29_9AGAR</name>
<accession>A0AAD7FS29</accession>
<protein>
    <submittedName>
        <fullName evidence="1">Uncharacterized protein</fullName>
    </submittedName>
</protein>
<reference evidence="1" key="1">
    <citation type="submission" date="2023-03" db="EMBL/GenBank/DDBJ databases">
        <title>Massive genome expansion in bonnet fungi (Mycena s.s.) driven by repeated elements and novel gene families across ecological guilds.</title>
        <authorList>
            <consortium name="Lawrence Berkeley National Laboratory"/>
            <person name="Harder C.B."/>
            <person name="Miyauchi S."/>
            <person name="Viragh M."/>
            <person name="Kuo A."/>
            <person name="Thoen E."/>
            <person name="Andreopoulos B."/>
            <person name="Lu D."/>
            <person name="Skrede I."/>
            <person name="Drula E."/>
            <person name="Henrissat B."/>
            <person name="Morin E."/>
            <person name="Kohler A."/>
            <person name="Barry K."/>
            <person name="LaButti K."/>
            <person name="Morin E."/>
            <person name="Salamov A."/>
            <person name="Lipzen A."/>
            <person name="Mereny Z."/>
            <person name="Hegedus B."/>
            <person name="Baldrian P."/>
            <person name="Stursova M."/>
            <person name="Weitz H."/>
            <person name="Taylor A."/>
            <person name="Grigoriev I.V."/>
            <person name="Nagy L.G."/>
            <person name="Martin F."/>
            <person name="Kauserud H."/>
        </authorList>
    </citation>
    <scope>NUCLEOTIDE SEQUENCE</scope>
    <source>
        <strain evidence="1">9284</strain>
    </source>
</reference>